<accession>A0A4R2B6H3</accession>
<keyword evidence="6 9" id="KW-1133">Transmembrane helix</keyword>
<comment type="caution">
    <text evidence="11">The sequence shown here is derived from an EMBL/GenBank/DDBJ whole genome shotgun (WGS) entry which is preliminary data.</text>
</comment>
<feature type="transmembrane region" description="Helical" evidence="9">
    <location>
        <begin position="144"/>
        <end position="166"/>
    </location>
</feature>
<proteinExistence type="predicted"/>
<comment type="function">
    <text evidence="8">The phosphoenolpyruvate-dependent sugar phosphotransferase system (PTS), a major carbohydrate active -transport system, catalyzes the phosphorylation of incoming sugar substrates concomitant with their translocation across the cell membrane.</text>
</comment>
<feature type="transmembrane region" description="Helical" evidence="9">
    <location>
        <begin position="350"/>
        <end position="370"/>
    </location>
</feature>
<feature type="transmembrane region" description="Helical" evidence="9">
    <location>
        <begin position="73"/>
        <end position="96"/>
    </location>
</feature>
<dbReference type="InterPro" id="IPR051088">
    <property type="entry name" value="PTS_Sugar-EIIC/EIIB"/>
</dbReference>
<dbReference type="AlphaFoldDB" id="A0A4R2B6H3"/>
<sequence>MNKFLSFLENHFMPFAAKLAAQRHLGALKDGIILTMPLIIIGSFFLILGFIPIPGYADFMAGIFGDQWLAKLLYPTGATFDMMGLIAACGIAYRLAERYNLDALTAGAISLCAFLLATPFQVMFTPEGAAEAVAVGGAIPTALMGSKGLFVAMVIAMFSTEVYNWVVKKNIVIKMPDSVPPAVSKSFVALIPGFFVITIVWLVRLILENTSFESIHNVIGVLLGGPLSVLGGSLIGSIIAYMLIMLLWSAGLHGTNIVGGVMSPIWLSNTDANRIAFQAGEELPNIFTSQFFEVFVNIGGTGATFGLMILMLFWARSKQMKELGKLSAGPGTFMINEPIIFGTPIVMNPLLIVPFFLTPIVLIIVTYFAMSTGLVAKPAGIAIPWTTPPLIGGYLATGGKISGAVMQAVNIAIAFAVYMPFFKMWDKMKVREENGSTTEQQAS</sequence>
<evidence type="ECO:0000256" key="4">
    <source>
        <dbReference type="ARBA" id="ARBA00022597"/>
    </source>
</evidence>
<feature type="transmembrane region" description="Helical" evidence="9">
    <location>
        <begin position="103"/>
        <end position="124"/>
    </location>
</feature>
<dbReference type="RefSeq" id="WP_132010489.1">
    <property type="nucleotide sequence ID" value="NZ_JABUHM010000014.1"/>
</dbReference>
<keyword evidence="2 8" id="KW-0813">Transport</keyword>
<dbReference type="GO" id="GO:0005886">
    <property type="term" value="C:plasma membrane"/>
    <property type="evidence" value="ECO:0007669"/>
    <property type="project" value="UniProtKB-SubCell"/>
</dbReference>
<keyword evidence="5 9" id="KW-0812">Transmembrane</keyword>
<evidence type="ECO:0000256" key="8">
    <source>
        <dbReference type="PIRNR" id="PIRNR006351"/>
    </source>
</evidence>
<evidence type="ECO:0000313" key="12">
    <source>
        <dbReference type="Proteomes" id="UP000295689"/>
    </source>
</evidence>
<dbReference type="Proteomes" id="UP000295689">
    <property type="component" value="Unassembled WGS sequence"/>
</dbReference>
<keyword evidence="12" id="KW-1185">Reference proteome</keyword>
<dbReference type="PANTHER" id="PTHR33989:SF11">
    <property type="entry name" value="LICHENAN PERMEASE IIC COMPONENT"/>
    <property type="match status" value="1"/>
</dbReference>
<feature type="transmembrane region" description="Helical" evidence="9">
    <location>
        <begin position="401"/>
        <end position="421"/>
    </location>
</feature>
<dbReference type="NCBIfam" id="TIGR00359">
    <property type="entry name" value="cello_pts_IIC"/>
    <property type="match status" value="1"/>
</dbReference>
<keyword evidence="7 8" id="KW-0472">Membrane</keyword>
<dbReference type="InterPro" id="IPR004796">
    <property type="entry name" value="PTS_IIC_cello"/>
</dbReference>
<dbReference type="NCBIfam" id="TIGR00410">
    <property type="entry name" value="lacE"/>
    <property type="match status" value="1"/>
</dbReference>
<dbReference type="InterPro" id="IPR003352">
    <property type="entry name" value="PTS_EIIC"/>
</dbReference>
<evidence type="ECO:0000256" key="5">
    <source>
        <dbReference type="ARBA" id="ARBA00022692"/>
    </source>
</evidence>
<dbReference type="EMBL" id="SLVV01000012">
    <property type="protein sequence ID" value="TCN21402.1"/>
    <property type="molecule type" value="Genomic_DNA"/>
</dbReference>
<feature type="transmembrane region" description="Helical" evidence="9">
    <location>
        <begin position="32"/>
        <end position="53"/>
    </location>
</feature>
<evidence type="ECO:0000256" key="3">
    <source>
        <dbReference type="ARBA" id="ARBA00022475"/>
    </source>
</evidence>
<dbReference type="PROSITE" id="PS51105">
    <property type="entry name" value="PTS_EIIC_TYPE_3"/>
    <property type="match status" value="1"/>
</dbReference>
<evidence type="ECO:0000256" key="1">
    <source>
        <dbReference type="ARBA" id="ARBA00004651"/>
    </source>
</evidence>
<dbReference type="InterPro" id="IPR004501">
    <property type="entry name" value="PTS_EIIC_3"/>
</dbReference>
<keyword evidence="4 8" id="KW-0762">Sugar transport</keyword>
<name>A0A4R2B6H3_9BACI</name>
<organism evidence="11 12">
    <name type="scientific">Mesobacillus foraminis</name>
    <dbReference type="NCBI Taxonomy" id="279826"/>
    <lineage>
        <taxon>Bacteria</taxon>
        <taxon>Bacillati</taxon>
        <taxon>Bacillota</taxon>
        <taxon>Bacilli</taxon>
        <taxon>Bacillales</taxon>
        <taxon>Bacillaceae</taxon>
        <taxon>Mesobacillus</taxon>
    </lineage>
</organism>
<evidence type="ECO:0000256" key="9">
    <source>
        <dbReference type="SAM" id="Phobius"/>
    </source>
</evidence>
<feature type="transmembrane region" description="Helical" evidence="9">
    <location>
        <begin position="246"/>
        <end position="267"/>
    </location>
</feature>
<evidence type="ECO:0000313" key="11">
    <source>
        <dbReference type="EMBL" id="TCN21402.1"/>
    </source>
</evidence>
<feature type="transmembrane region" description="Helical" evidence="9">
    <location>
        <begin position="187"/>
        <end position="207"/>
    </location>
</feature>
<dbReference type="GO" id="GO:1901264">
    <property type="term" value="P:carbohydrate derivative transport"/>
    <property type="evidence" value="ECO:0007669"/>
    <property type="project" value="TreeGrafter"/>
</dbReference>
<comment type="subcellular location">
    <subcellularLocation>
        <location evidence="1">Cell membrane</location>
        <topology evidence="1">Multi-pass membrane protein</topology>
    </subcellularLocation>
</comment>
<reference evidence="11 12" key="1">
    <citation type="journal article" date="2015" name="Stand. Genomic Sci.">
        <title>Genomic Encyclopedia of Bacterial and Archaeal Type Strains, Phase III: the genomes of soil and plant-associated and newly described type strains.</title>
        <authorList>
            <person name="Whitman W.B."/>
            <person name="Woyke T."/>
            <person name="Klenk H.P."/>
            <person name="Zhou Y."/>
            <person name="Lilburn T.G."/>
            <person name="Beck B.J."/>
            <person name="De Vos P."/>
            <person name="Vandamme P."/>
            <person name="Eisen J.A."/>
            <person name="Garrity G."/>
            <person name="Hugenholtz P."/>
            <person name="Kyrpides N.C."/>
        </authorList>
    </citation>
    <scope>NUCLEOTIDE SEQUENCE [LARGE SCALE GENOMIC DNA]</scope>
    <source>
        <strain evidence="11 12">CV53</strain>
    </source>
</reference>
<feature type="domain" description="PTS EIIC type-3" evidence="10">
    <location>
        <begin position="8"/>
        <end position="421"/>
    </location>
</feature>
<dbReference type="PIRSF" id="PIRSF006351">
    <property type="entry name" value="PTS_EIIC-Cellobiose"/>
    <property type="match status" value="1"/>
</dbReference>
<evidence type="ECO:0000259" key="10">
    <source>
        <dbReference type="PROSITE" id="PS51105"/>
    </source>
</evidence>
<keyword evidence="3 8" id="KW-1003">Cell membrane</keyword>
<feature type="transmembrane region" description="Helical" evidence="9">
    <location>
        <begin position="219"/>
        <end position="239"/>
    </location>
</feature>
<dbReference type="Pfam" id="PF02378">
    <property type="entry name" value="PTS_EIIC"/>
    <property type="match status" value="1"/>
</dbReference>
<dbReference type="PANTHER" id="PTHR33989">
    <property type="match status" value="1"/>
</dbReference>
<protein>
    <recommendedName>
        <fullName evidence="8">Permease IIC component</fullName>
    </recommendedName>
</protein>
<evidence type="ECO:0000256" key="2">
    <source>
        <dbReference type="ARBA" id="ARBA00022448"/>
    </source>
</evidence>
<gene>
    <name evidence="11" type="ORF">EV146_11283</name>
</gene>
<feature type="transmembrane region" description="Helical" evidence="9">
    <location>
        <begin position="294"/>
        <end position="315"/>
    </location>
</feature>
<dbReference type="GO" id="GO:0009401">
    <property type="term" value="P:phosphoenolpyruvate-dependent sugar phosphotransferase system"/>
    <property type="evidence" value="ECO:0007669"/>
    <property type="project" value="InterPro"/>
</dbReference>
<evidence type="ECO:0000256" key="7">
    <source>
        <dbReference type="ARBA" id="ARBA00023136"/>
    </source>
</evidence>
<evidence type="ECO:0000256" key="6">
    <source>
        <dbReference type="ARBA" id="ARBA00022989"/>
    </source>
</evidence>
<dbReference type="GO" id="GO:0008982">
    <property type="term" value="F:protein-N(PI)-phosphohistidine-sugar phosphotransferase activity"/>
    <property type="evidence" value="ECO:0007669"/>
    <property type="project" value="UniProtKB-UniRule"/>
</dbReference>